<gene>
    <name evidence="4" type="ORF">LCGC14_0686290</name>
</gene>
<reference evidence="4" key="1">
    <citation type="journal article" date="2015" name="Nature">
        <title>Complex archaea that bridge the gap between prokaryotes and eukaryotes.</title>
        <authorList>
            <person name="Spang A."/>
            <person name="Saw J.H."/>
            <person name="Jorgensen S.L."/>
            <person name="Zaremba-Niedzwiedzka K."/>
            <person name="Martijn J."/>
            <person name="Lind A.E."/>
            <person name="van Eijk R."/>
            <person name="Schleper C."/>
            <person name="Guy L."/>
            <person name="Ettema T.J."/>
        </authorList>
    </citation>
    <scope>NUCLEOTIDE SEQUENCE</scope>
</reference>
<dbReference type="InterPro" id="IPR024498">
    <property type="entry name" value="DUF2786"/>
</dbReference>
<dbReference type="InterPro" id="IPR055592">
    <property type="entry name" value="DUF7168"/>
</dbReference>
<sequence>MTPQEKTIDLIKKLLAQANDDATTQAEAAAFAAKAAEIAAREQLELSAIDWTERKAGQPIGAFHFWPEEHDIKHSKVRVKWMEQLIGSICRSQNCRIILCGGNTYDIIGRKGNVEIASYLAAFLVRFVVNMSERDYRKVFYGNRTSGRRAPGEKRTVTEALGFKESWRQAFVAEVQRRLREQRDEIKVQYASNTALVRLDDEADAVQEWMSHQEYSKARFLTTKRTSNYRGMQDGQRAGSKVDVAGRGVNEGDFSETKKIS</sequence>
<feature type="domain" description="DUF7168" evidence="3">
    <location>
        <begin position="73"/>
        <end position="195"/>
    </location>
</feature>
<evidence type="ECO:0000259" key="3">
    <source>
        <dbReference type="Pfam" id="PF23771"/>
    </source>
</evidence>
<name>A0A0F9R739_9ZZZZ</name>
<accession>A0A0F9R739</accession>
<dbReference type="EMBL" id="LAZR01001410">
    <property type="protein sequence ID" value="KKN45127.1"/>
    <property type="molecule type" value="Genomic_DNA"/>
</dbReference>
<organism evidence="4">
    <name type="scientific">marine sediment metagenome</name>
    <dbReference type="NCBI Taxonomy" id="412755"/>
    <lineage>
        <taxon>unclassified sequences</taxon>
        <taxon>metagenomes</taxon>
        <taxon>ecological metagenomes</taxon>
    </lineage>
</organism>
<evidence type="ECO:0000313" key="4">
    <source>
        <dbReference type="EMBL" id="KKN45127.1"/>
    </source>
</evidence>
<dbReference type="Pfam" id="PF23771">
    <property type="entry name" value="DUF7168"/>
    <property type="match status" value="1"/>
</dbReference>
<dbReference type="Pfam" id="PF10979">
    <property type="entry name" value="DUF2786"/>
    <property type="match status" value="1"/>
</dbReference>
<proteinExistence type="predicted"/>
<dbReference type="AlphaFoldDB" id="A0A0F9R739"/>
<feature type="domain" description="DUF2786" evidence="2">
    <location>
        <begin position="9"/>
        <end position="44"/>
    </location>
</feature>
<evidence type="ECO:0000259" key="2">
    <source>
        <dbReference type="Pfam" id="PF10979"/>
    </source>
</evidence>
<evidence type="ECO:0000256" key="1">
    <source>
        <dbReference type="SAM" id="MobiDB-lite"/>
    </source>
</evidence>
<feature type="region of interest" description="Disordered" evidence="1">
    <location>
        <begin position="231"/>
        <end position="261"/>
    </location>
</feature>
<comment type="caution">
    <text evidence="4">The sequence shown here is derived from an EMBL/GenBank/DDBJ whole genome shotgun (WGS) entry which is preliminary data.</text>
</comment>
<protein>
    <submittedName>
        <fullName evidence="4">Uncharacterized protein</fullName>
    </submittedName>
</protein>